<dbReference type="Pfam" id="PF12680">
    <property type="entry name" value="SnoaL_2"/>
    <property type="match status" value="1"/>
</dbReference>
<keyword evidence="3" id="KW-1185">Reference proteome</keyword>
<comment type="caution">
    <text evidence="2">The sequence shown here is derived from an EMBL/GenBank/DDBJ whole genome shotgun (WGS) entry which is preliminary data.</text>
</comment>
<accession>A0ABV6IMI9</accession>
<name>A0ABV6IMI9_9BURK</name>
<dbReference type="Proteomes" id="UP001589844">
    <property type="component" value="Unassembled WGS sequence"/>
</dbReference>
<dbReference type="InterPro" id="IPR032710">
    <property type="entry name" value="NTF2-like_dom_sf"/>
</dbReference>
<dbReference type="PANTHER" id="PTHR34213">
    <property type="entry name" value="NUCLEAR TRANSPORT FACTOR 2 (NTF2) FAMILY PROTEIN"/>
    <property type="match status" value="1"/>
</dbReference>
<dbReference type="Gene3D" id="3.10.450.50">
    <property type="match status" value="1"/>
</dbReference>
<proteinExistence type="predicted"/>
<evidence type="ECO:0000313" key="2">
    <source>
        <dbReference type="EMBL" id="MFC0352064.1"/>
    </source>
</evidence>
<reference evidence="2 3" key="1">
    <citation type="submission" date="2024-09" db="EMBL/GenBank/DDBJ databases">
        <authorList>
            <person name="Sun Q."/>
            <person name="Mori K."/>
        </authorList>
    </citation>
    <scope>NUCLEOTIDE SEQUENCE [LARGE SCALE GENOMIC DNA]</scope>
    <source>
        <strain evidence="2 3">CCM 8677</strain>
    </source>
</reference>
<evidence type="ECO:0000313" key="3">
    <source>
        <dbReference type="Proteomes" id="UP001589844"/>
    </source>
</evidence>
<feature type="domain" description="SnoaL-like" evidence="1">
    <location>
        <begin position="11"/>
        <end position="109"/>
    </location>
</feature>
<dbReference type="PANTHER" id="PTHR34213:SF2">
    <property type="entry name" value="NUCLEAR TRANSPORT FACTOR 2 (NTF2) FAMILY PROTEIN"/>
    <property type="match status" value="1"/>
</dbReference>
<gene>
    <name evidence="2" type="ORF">ACFFJH_19760</name>
</gene>
<protein>
    <submittedName>
        <fullName evidence="2">Nuclear transport factor 2 family protein</fullName>
    </submittedName>
</protein>
<dbReference type="InterPro" id="IPR037401">
    <property type="entry name" value="SnoaL-like"/>
</dbReference>
<dbReference type="EMBL" id="JBHLXJ010000036">
    <property type="protein sequence ID" value="MFC0352064.1"/>
    <property type="molecule type" value="Genomic_DNA"/>
</dbReference>
<dbReference type="SUPFAM" id="SSF54427">
    <property type="entry name" value="NTF2-like"/>
    <property type="match status" value="1"/>
</dbReference>
<dbReference type="RefSeq" id="WP_390214824.1">
    <property type="nucleotide sequence ID" value="NZ_JBHLXJ010000036.1"/>
</dbReference>
<sequence length="143" mass="16646">MSISPSTRIMNWYSTLTPDSLSDIEQFYADDARFKDPFNEVHGTRAIKAIFEHMFATTGAPRFVFIDVIEQGSQSFLTWTFHFQLSGKSYQVAGSSHLRYDAEGKIVDHRDYWDPAEELWQKLPLIGGFIRFLRRQFLVKQSN</sequence>
<organism evidence="2 3">
    <name type="scientific">Undibacterium danionis</name>
    <dbReference type="NCBI Taxonomy" id="1812100"/>
    <lineage>
        <taxon>Bacteria</taxon>
        <taxon>Pseudomonadati</taxon>
        <taxon>Pseudomonadota</taxon>
        <taxon>Betaproteobacteria</taxon>
        <taxon>Burkholderiales</taxon>
        <taxon>Oxalobacteraceae</taxon>
        <taxon>Undibacterium</taxon>
    </lineage>
</organism>
<evidence type="ECO:0000259" key="1">
    <source>
        <dbReference type="Pfam" id="PF12680"/>
    </source>
</evidence>